<evidence type="ECO:0000259" key="9">
    <source>
        <dbReference type="Pfam" id="PF13231"/>
    </source>
</evidence>
<evidence type="ECO:0000313" key="11">
    <source>
        <dbReference type="Proteomes" id="UP001595443"/>
    </source>
</evidence>
<feature type="transmembrane region" description="Helical" evidence="8">
    <location>
        <begin position="111"/>
        <end position="130"/>
    </location>
</feature>
<evidence type="ECO:0000256" key="7">
    <source>
        <dbReference type="ARBA" id="ARBA00023136"/>
    </source>
</evidence>
<dbReference type="PANTHER" id="PTHR33908:SF11">
    <property type="entry name" value="MEMBRANE PROTEIN"/>
    <property type="match status" value="1"/>
</dbReference>
<keyword evidence="6 8" id="KW-1133">Transmembrane helix</keyword>
<feature type="domain" description="Glycosyltransferase RgtA/B/C/D-like" evidence="9">
    <location>
        <begin position="60"/>
        <end position="225"/>
    </location>
</feature>
<feature type="transmembrane region" description="Helical" evidence="8">
    <location>
        <begin position="185"/>
        <end position="201"/>
    </location>
</feature>
<evidence type="ECO:0000256" key="1">
    <source>
        <dbReference type="ARBA" id="ARBA00004651"/>
    </source>
</evidence>
<keyword evidence="5 8" id="KW-0812">Transmembrane</keyword>
<feature type="transmembrane region" description="Helical" evidence="8">
    <location>
        <begin position="262"/>
        <end position="285"/>
    </location>
</feature>
<dbReference type="GO" id="GO:0016757">
    <property type="term" value="F:glycosyltransferase activity"/>
    <property type="evidence" value="ECO:0007669"/>
    <property type="project" value="UniProtKB-KW"/>
</dbReference>
<evidence type="ECO:0000256" key="4">
    <source>
        <dbReference type="ARBA" id="ARBA00022679"/>
    </source>
</evidence>
<feature type="transmembrane region" description="Helical" evidence="8">
    <location>
        <begin position="208"/>
        <end position="228"/>
    </location>
</feature>
<dbReference type="RefSeq" id="WP_377832636.1">
    <property type="nucleotide sequence ID" value="NZ_JBHRSK010000004.1"/>
</dbReference>
<keyword evidence="11" id="KW-1185">Reference proteome</keyword>
<reference evidence="11" key="1">
    <citation type="journal article" date="2019" name="Int. J. Syst. Evol. Microbiol.">
        <title>The Global Catalogue of Microorganisms (GCM) 10K type strain sequencing project: providing services to taxonomists for standard genome sequencing and annotation.</title>
        <authorList>
            <consortium name="The Broad Institute Genomics Platform"/>
            <consortium name="The Broad Institute Genome Sequencing Center for Infectious Disease"/>
            <person name="Wu L."/>
            <person name="Ma J."/>
        </authorList>
    </citation>
    <scope>NUCLEOTIDE SEQUENCE [LARGE SCALE GENOMIC DNA]</scope>
    <source>
        <strain evidence="11">KCTC 62192</strain>
    </source>
</reference>
<accession>A0ABV7AF61</accession>
<name>A0ABV7AF61_9RHOB</name>
<keyword evidence="2" id="KW-1003">Cell membrane</keyword>
<dbReference type="EC" id="2.4.-.-" evidence="10"/>
<proteinExistence type="predicted"/>
<feature type="transmembrane region" description="Helical" evidence="8">
    <location>
        <begin position="82"/>
        <end position="104"/>
    </location>
</feature>
<dbReference type="Proteomes" id="UP001595443">
    <property type="component" value="Unassembled WGS sequence"/>
</dbReference>
<dbReference type="InterPro" id="IPR038731">
    <property type="entry name" value="RgtA/B/C-like"/>
</dbReference>
<evidence type="ECO:0000313" key="10">
    <source>
        <dbReference type="EMBL" id="MFC2967989.1"/>
    </source>
</evidence>
<comment type="caution">
    <text evidence="10">The sequence shown here is derived from an EMBL/GenBank/DDBJ whole genome shotgun (WGS) entry which is preliminary data.</text>
</comment>
<feature type="transmembrane region" description="Helical" evidence="8">
    <location>
        <begin position="322"/>
        <end position="339"/>
    </location>
</feature>
<comment type="subcellular location">
    <subcellularLocation>
        <location evidence="1">Cell membrane</location>
        <topology evidence="1">Multi-pass membrane protein</topology>
    </subcellularLocation>
</comment>
<dbReference type="Pfam" id="PF13231">
    <property type="entry name" value="PMT_2"/>
    <property type="match status" value="1"/>
</dbReference>
<evidence type="ECO:0000256" key="6">
    <source>
        <dbReference type="ARBA" id="ARBA00022989"/>
    </source>
</evidence>
<dbReference type="EMBL" id="JBHRSK010000004">
    <property type="protein sequence ID" value="MFC2967989.1"/>
    <property type="molecule type" value="Genomic_DNA"/>
</dbReference>
<feature type="transmembrane region" description="Helical" evidence="8">
    <location>
        <begin position="346"/>
        <end position="365"/>
    </location>
</feature>
<dbReference type="InterPro" id="IPR050297">
    <property type="entry name" value="LipidA_mod_glycosyltrf_83"/>
</dbReference>
<evidence type="ECO:0000256" key="5">
    <source>
        <dbReference type="ARBA" id="ARBA00022692"/>
    </source>
</evidence>
<feature type="transmembrane region" description="Helical" evidence="8">
    <location>
        <begin position="297"/>
        <end position="316"/>
    </location>
</feature>
<keyword evidence="3 10" id="KW-0328">Glycosyltransferase</keyword>
<sequence length="500" mass="54016">MPSASATASERAGWLGPALAVVGAVTALRILLLAFNRADLFVDETQYWFWGQELAFGYYSKPPLIGWVIRAFTTLAGSDGQFWVRLPGPLFHGATALLLGAVAARLYGRRAAVWVAAGYITLPMVALASLTISTDTIMFPFLALALLLWLRLGERPAPDRRHETGLALACGLALGLGFMAKYAAVYYLICAGIAALVAPALRPSRRAAGLGLLAFLLTLSPNVIWNALMGFPTLYHTEHNIGWVKAPAKRAGLHWDKLAEFLANQFAVVGPVVFALLLLIALRALGPGRRGHLGQKGRLLLAFSLPILAIICVQALLSRAYANWAAAAYLAGTVLVFARAGRFPKLAAIAINAAVCLALPAMTIWPEAVVMRDGRYAMHRYLGRAALSDWIIAEAQKVGVSTVVASRRDILADLFYSGRDSGLRFYSTDPDGPPQDHYELTHPFPDEMTGEVLLVQTGEGQLACDPDEKPQAETTPQVGAYRGLRIALYKVPARCARDED</sequence>
<keyword evidence="4 10" id="KW-0808">Transferase</keyword>
<keyword evidence="7 8" id="KW-0472">Membrane</keyword>
<feature type="transmembrane region" description="Helical" evidence="8">
    <location>
        <begin position="12"/>
        <end position="35"/>
    </location>
</feature>
<protein>
    <submittedName>
        <fullName evidence="10">ArnT family glycosyltransferase</fullName>
        <ecNumber evidence="10">2.4.-.-</ecNumber>
    </submittedName>
</protein>
<evidence type="ECO:0000256" key="8">
    <source>
        <dbReference type="SAM" id="Phobius"/>
    </source>
</evidence>
<evidence type="ECO:0000256" key="3">
    <source>
        <dbReference type="ARBA" id="ARBA00022676"/>
    </source>
</evidence>
<organism evidence="10 11">
    <name type="scientific">Acidimangrovimonas pyrenivorans</name>
    <dbReference type="NCBI Taxonomy" id="2030798"/>
    <lineage>
        <taxon>Bacteria</taxon>
        <taxon>Pseudomonadati</taxon>
        <taxon>Pseudomonadota</taxon>
        <taxon>Alphaproteobacteria</taxon>
        <taxon>Rhodobacterales</taxon>
        <taxon>Paracoccaceae</taxon>
        <taxon>Acidimangrovimonas</taxon>
    </lineage>
</organism>
<evidence type="ECO:0000256" key="2">
    <source>
        <dbReference type="ARBA" id="ARBA00022475"/>
    </source>
</evidence>
<gene>
    <name evidence="10" type="ORF">ACFOES_07785</name>
</gene>
<dbReference type="PANTHER" id="PTHR33908">
    <property type="entry name" value="MANNOSYLTRANSFERASE YKCB-RELATED"/>
    <property type="match status" value="1"/>
</dbReference>